<evidence type="ECO:0000313" key="3">
    <source>
        <dbReference type="Proteomes" id="UP000249610"/>
    </source>
</evidence>
<comment type="caution">
    <text evidence="2">The sequence shown here is derived from an EMBL/GenBank/DDBJ whole genome shotgun (WGS) entry which is preliminary data.</text>
</comment>
<accession>A0A327PM19</accession>
<evidence type="ECO:0000256" key="1">
    <source>
        <dbReference type="SAM" id="SignalP"/>
    </source>
</evidence>
<sequence length="70" mass="7640">MILKLGILSLGMMSMFLINPSKLEAQTMTCTLIPDSITYFPDGMVCALYDCPNDEIVQACNLPEVPVIGD</sequence>
<protein>
    <recommendedName>
        <fullName evidence="4">Secreted protein</fullName>
    </recommendedName>
</protein>
<gene>
    <name evidence="2" type="ORF">LV83_01431</name>
</gene>
<dbReference type="AlphaFoldDB" id="A0A327PM19"/>
<keyword evidence="3" id="KW-1185">Reference proteome</keyword>
<reference evidence="2 3" key="1">
    <citation type="submission" date="2018-06" db="EMBL/GenBank/DDBJ databases">
        <title>Genomic Encyclopedia of Archaeal and Bacterial Type Strains, Phase II (KMG-II): from individual species to whole genera.</title>
        <authorList>
            <person name="Goeker M."/>
        </authorList>
    </citation>
    <scope>NUCLEOTIDE SEQUENCE [LARGE SCALE GENOMIC DNA]</scope>
    <source>
        <strain evidence="2 3">DSM 23446</strain>
    </source>
</reference>
<keyword evidence="1" id="KW-0732">Signal</keyword>
<organism evidence="2 3">
    <name type="scientific">Algoriphagus yeomjeoni</name>
    <dbReference type="NCBI Taxonomy" id="291403"/>
    <lineage>
        <taxon>Bacteria</taxon>
        <taxon>Pseudomonadati</taxon>
        <taxon>Bacteroidota</taxon>
        <taxon>Cytophagia</taxon>
        <taxon>Cytophagales</taxon>
        <taxon>Cyclobacteriaceae</taxon>
        <taxon>Algoriphagus</taxon>
    </lineage>
</organism>
<dbReference type="Proteomes" id="UP000249610">
    <property type="component" value="Unassembled WGS sequence"/>
</dbReference>
<name>A0A327PM19_9BACT</name>
<dbReference type="EMBL" id="QLLK01000003">
    <property type="protein sequence ID" value="RAI92202.1"/>
    <property type="molecule type" value="Genomic_DNA"/>
</dbReference>
<feature type="chain" id="PRO_5016270676" description="Secreted protein" evidence="1">
    <location>
        <begin position="26"/>
        <end position="70"/>
    </location>
</feature>
<evidence type="ECO:0000313" key="2">
    <source>
        <dbReference type="EMBL" id="RAI92202.1"/>
    </source>
</evidence>
<evidence type="ECO:0008006" key="4">
    <source>
        <dbReference type="Google" id="ProtNLM"/>
    </source>
</evidence>
<feature type="signal peptide" evidence="1">
    <location>
        <begin position="1"/>
        <end position="25"/>
    </location>
</feature>
<proteinExistence type="predicted"/>